<organism evidence="3 4">
    <name type="scientific">Anguilla anguilla</name>
    <name type="common">European freshwater eel</name>
    <name type="synonym">Muraena anguilla</name>
    <dbReference type="NCBI Taxonomy" id="7936"/>
    <lineage>
        <taxon>Eukaryota</taxon>
        <taxon>Metazoa</taxon>
        <taxon>Chordata</taxon>
        <taxon>Craniata</taxon>
        <taxon>Vertebrata</taxon>
        <taxon>Euteleostomi</taxon>
        <taxon>Actinopterygii</taxon>
        <taxon>Neopterygii</taxon>
        <taxon>Teleostei</taxon>
        <taxon>Anguilliformes</taxon>
        <taxon>Anguillidae</taxon>
        <taxon>Anguilla</taxon>
    </lineage>
</organism>
<keyword evidence="4" id="KW-1185">Reference proteome</keyword>
<dbReference type="InterPro" id="IPR003961">
    <property type="entry name" value="FN3_dom"/>
</dbReference>
<keyword evidence="1" id="KW-0812">Transmembrane</keyword>
<keyword evidence="1" id="KW-0472">Membrane</keyword>
<keyword evidence="1" id="KW-1133">Transmembrane helix</keyword>
<dbReference type="PANTHER" id="PTHR20859:SF85">
    <property type="entry name" value="INTERFERON ALPHA_BETA RECEPTOR 1 ISOFORM X1"/>
    <property type="match status" value="1"/>
</dbReference>
<dbReference type="PROSITE" id="PS50853">
    <property type="entry name" value="FN3"/>
    <property type="match status" value="1"/>
</dbReference>
<proteinExistence type="predicted"/>
<evidence type="ECO:0000259" key="2">
    <source>
        <dbReference type="PROSITE" id="PS50853"/>
    </source>
</evidence>
<evidence type="ECO:0000313" key="4">
    <source>
        <dbReference type="Proteomes" id="UP001044222"/>
    </source>
</evidence>
<dbReference type="InterPro" id="IPR015373">
    <property type="entry name" value="Interferon/interleukin_rcp_dom"/>
</dbReference>
<evidence type="ECO:0000256" key="1">
    <source>
        <dbReference type="SAM" id="Phobius"/>
    </source>
</evidence>
<sequence>MYFKETINILIVLQVISKVGLSQLPSPQNVRVASENLRNVLLWSSVPENSAVEYAVQYYFDALLGWKNVLSCTPTNVTHCDITSVARPPVRLTLRVRAESANQTSTWSTSKPFCATEETRLGPPGVTLFPISSGLLVQITDPSPQLRAEFEDELQYVVVFWEQAAGRKESRQGLSSSVRLESLKAGGNYCVQVQYVVIGREGDPSVPVCMAVSESEDSYSRTMWIVVVVMVLLAVLICACLIGIYKNYNILKKALQPTIGLPDHILRFFEGEEFGQQLQTNASSPDSEESMVCVIEDDMGEEESSHPIYDSSSLKSAAVDHFPACTSRDLANSPSAPRDQRF</sequence>
<dbReference type="Pfam" id="PF09294">
    <property type="entry name" value="Interfer-bind"/>
    <property type="match status" value="1"/>
</dbReference>
<dbReference type="AlphaFoldDB" id="A0A9D3LNA0"/>
<dbReference type="InterPro" id="IPR050650">
    <property type="entry name" value="Type-II_Cytokine-TF_Rcpt"/>
</dbReference>
<accession>A0A9D3LNA0</accession>
<name>A0A9D3LNA0_ANGAN</name>
<dbReference type="InterPro" id="IPR013783">
    <property type="entry name" value="Ig-like_fold"/>
</dbReference>
<dbReference type="Proteomes" id="UP001044222">
    <property type="component" value="Chromosome 16"/>
</dbReference>
<reference evidence="3" key="1">
    <citation type="submission" date="2021-01" db="EMBL/GenBank/DDBJ databases">
        <title>A chromosome-scale assembly of European eel, Anguilla anguilla.</title>
        <authorList>
            <person name="Henkel C."/>
            <person name="Jong-Raadsen S.A."/>
            <person name="Dufour S."/>
            <person name="Weltzien F.-A."/>
            <person name="Palstra A.P."/>
            <person name="Pelster B."/>
            <person name="Spaink H.P."/>
            <person name="Van Den Thillart G.E."/>
            <person name="Jansen H."/>
            <person name="Zahm M."/>
            <person name="Klopp C."/>
            <person name="Cedric C."/>
            <person name="Louis A."/>
            <person name="Berthelot C."/>
            <person name="Parey E."/>
            <person name="Roest Crollius H."/>
            <person name="Montfort J."/>
            <person name="Robinson-Rechavi M."/>
            <person name="Bucao C."/>
            <person name="Bouchez O."/>
            <person name="Gislard M."/>
            <person name="Lluch J."/>
            <person name="Milhes M."/>
            <person name="Lampietro C."/>
            <person name="Lopez Roques C."/>
            <person name="Donnadieu C."/>
            <person name="Braasch I."/>
            <person name="Desvignes T."/>
            <person name="Postlethwait J."/>
            <person name="Bobe J."/>
            <person name="Guiguen Y."/>
            <person name="Dirks R."/>
        </authorList>
    </citation>
    <scope>NUCLEOTIDE SEQUENCE</scope>
    <source>
        <strain evidence="3">Tag_6206</strain>
        <tissue evidence="3">Liver</tissue>
    </source>
</reference>
<gene>
    <name evidence="3" type="ORF">ANANG_G00279150</name>
</gene>
<feature type="transmembrane region" description="Helical" evidence="1">
    <location>
        <begin position="223"/>
        <end position="245"/>
    </location>
</feature>
<dbReference type="SUPFAM" id="SSF49265">
    <property type="entry name" value="Fibronectin type III"/>
    <property type="match status" value="2"/>
</dbReference>
<feature type="domain" description="Fibronectin type-III" evidence="2">
    <location>
        <begin position="26"/>
        <end position="119"/>
    </location>
</feature>
<evidence type="ECO:0000313" key="3">
    <source>
        <dbReference type="EMBL" id="KAG5833746.1"/>
    </source>
</evidence>
<dbReference type="EMBL" id="JAFIRN010000016">
    <property type="protein sequence ID" value="KAG5833746.1"/>
    <property type="molecule type" value="Genomic_DNA"/>
</dbReference>
<comment type="caution">
    <text evidence="3">The sequence shown here is derived from an EMBL/GenBank/DDBJ whole genome shotgun (WGS) entry which is preliminary data.</text>
</comment>
<dbReference type="InterPro" id="IPR036116">
    <property type="entry name" value="FN3_sf"/>
</dbReference>
<dbReference type="GO" id="GO:0005886">
    <property type="term" value="C:plasma membrane"/>
    <property type="evidence" value="ECO:0007669"/>
    <property type="project" value="TreeGrafter"/>
</dbReference>
<dbReference type="Pfam" id="PF01108">
    <property type="entry name" value="Tissue_fac"/>
    <property type="match status" value="1"/>
</dbReference>
<dbReference type="GO" id="GO:0004896">
    <property type="term" value="F:cytokine receptor activity"/>
    <property type="evidence" value="ECO:0007669"/>
    <property type="project" value="TreeGrafter"/>
</dbReference>
<dbReference type="CDD" id="cd00063">
    <property type="entry name" value="FN3"/>
    <property type="match status" value="1"/>
</dbReference>
<protein>
    <recommendedName>
        <fullName evidence="2">Fibronectin type-III domain-containing protein</fullName>
    </recommendedName>
</protein>
<dbReference type="PANTHER" id="PTHR20859">
    <property type="entry name" value="INTERFERON/INTERLEUKIN RECEPTOR"/>
    <property type="match status" value="1"/>
</dbReference>
<dbReference type="Gene3D" id="2.60.40.10">
    <property type="entry name" value="Immunoglobulins"/>
    <property type="match status" value="1"/>
</dbReference>